<protein>
    <recommendedName>
        <fullName evidence="3">Glycoside hydrolase family 5 domain-containing protein</fullName>
    </recommendedName>
</protein>
<dbReference type="OrthoDB" id="9775458at2"/>
<keyword evidence="1" id="KW-0378">Hydrolase</keyword>
<dbReference type="GO" id="GO:0000272">
    <property type="term" value="P:polysaccharide catabolic process"/>
    <property type="evidence" value="ECO:0007669"/>
    <property type="project" value="InterPro"/>
</dbReference>
<evidence type="ECO:0000313" key="4">
    <source>
        <dbReference type="EMBL" id="OJF90251.1"/>
    </source>
</evidence>
<keyword evidence="2" id="KW-0326">Glycosidase</keyword>
<dbReference type="InterPro" id="IPR001547">
    <property type="entry name" value="Glyco_hydro_5"/>
</dbReference>
<dbReference type="RefSeq" id="WP_071835698.1">
    <property type="nucleotide sequence ID" value="NZ_LSRP01000143.1"/>
</dbReference>
<dbReference type="InterPro" id="IPR017853">
    <property type="entry name" value="GH"/>
</dbReference>
<evidence type="ECO:0000313" key="5">
    <source>
        <dbReference type="Proteomes" id="UP000182661"/>
    </source>
</evidence>
<dbReference type="AlphaFoldDB" id="A0A657LMA0"/>
<accession>A0A657LMA0</accession>
<dbReference type="GO" id="GO:0004553">
    <property type="term" value="F:hydrolase activity, hydrolyzing O-glycosyl compounds"/>
    <property type="evidence" value="ECO:0007669"/>
    <property type="project" value="InterPro"/>
</dbReference>
<sequence length="665" mass="74666">MNSWRDETQGSGDQLKTIDPTLFPEGRLSLGCNYWASHAGTAMWRNWQPEGVRDDLETLARHGVKWLRVFPLWPDFQPIMLLRGQFGKPQEFRHGEIPLADDPLGRSGLSAVMLERFQVFCKIAEQCGLKLVVGLITGWMSGRLFVPQALEGFNPISDPRSIAWQVRFVKEFVNFMKGETAIVAWDLGNECNCMGEAASSEDTYVWTATIANAIRVSDPHRPLISGMHSLSTRLRGHDNKWLIEDQAELTDILTTHPYPYWVRHADLGHVNDFRTTFHATAESCLYRDIGGKPCIAEEIGTMGPMISRDDTTAQFARLSMWSLWANDCRAFSWWCAHDQTELVEAPYDWNGIEVELGLLRSDKSPKPVLEEFQRFHDVMSRIPNGTLPPPHAEACCILTHDQDDWAAAYGAFILAKQAKLEIRFSTIEAAIPKAQLYLLPSLTGPSCVPKRKWLELLDEVREGATLYVSFGNGIVPHFSEAFGAEIVSRARATRSMTMILKGDTQAPLAMLGAEDIRLELTSGEGLGWCEDTRAPIFWRNQFGLGTIYGLAFPLEVELSRNAGSLRDPQVETYWKLYASIAAAIQTNRLVYVDDPAIAVTEHPCDAKTRLVVLINHGRTDRVVTAPKREGWRFESVYGEIVGNGERVEIKIPAMDAAIMQARVTE</sequence>
<dbReference type="Proteomes" id="UP000182661">
    <property type="component" value="Unassembled WGS sequence"/>
</dbReference>
<feature type="domain" description="Glycoside hydrolase family 5" evidence="3">
    <location>
        <begin position="166"/>
        <end position="336"/>
    </location>
</feature>
<reference evidence="4 5" key="1">
    <citation type="submission" date="2016-02" db="EMBL/GenBank/DDBJ databases">
        <title>Genome sequencing of a beta-galactosidase producing bacteria Rhizobium sp. 59.</title>
        <authorList>
            <person name="Wang D."/>
            <person name="Kot W."/>
            <person name="Qin Y."/>
            <person name="Hansen L."/>
            <person name="Naqvi K."/>
            <person name="Rensing C."/>
        </authorList>
    </citation>
    <scope>NUCLEOTIDE SEQUENCE [LARGE SCALE GENOMIC DNA]</scope>
    <source>
        <strain evidence="4 5">59</strain>
    </source>
</reference>
<name>A0A657LMA0_9HYPH</name>
<evidence type="ECO:0000259" key="3">
    <source>
        <dbReference type="Pfam" id="PF00150"/>
    </source>
</evidence>
<dbReference type="EMBL" id="LSRP01000143">
    <property type="protein sequence ID" value="OJF90251.1"/>
    <property type="molecule type" value="Genomic_DNA"/>
</dbReference>
<evidence type="ECO:0000256" key="2">
    <source>
        <dbReference type="ARBA" id="ARBA00023295"/>
    </source>
</evidence>
<dbReference type="SUPFAM" id="SSF51445">
    <property type="entry name" value="(Trans)glycosidases"/>
    <property type="match status" value="1"/>
</dbReference>
<dbReference type="Gene3D" id="3.20.20.80">
    <property type="entry name" value="Glycosidases"/>
    <property type="match status" value="1"/>
</dbReference>
<dbReference type="Pfam" id="PF00150">
    <property type="entry name" value="Cellulase"/>
    <property type="match status" value="1"/>
</dbReference>
<gene>
    <name evidence="4" type="ORF">AX760_24355</name>
</gene>
<evidence type="ECO:0000256" key="1">
    <source>
        <dbReference type="ARBA" id="ARBA00022801"/>
    </source>
</evidence>
<keyword evidence="5" id="KW-1185">Reference proteome</keyword>
<comment type="caution">
    <text evidence="4">The sequence shown here is derived from an EMBL/GenBank/DDBJ whole genome shotgun (WGS) entry which is preliminary data.</text>
</comment>
<organism evidence="4 5">
    <name type="scientific">Pararhizobium antarcticum</name>
    <dbReference type="NCBI Taxonomy" id="1798805"/>
    <lineage>
        <taxon>Bacteria</taxon>
        <taxon>Pseudomonadati</taxon>
        <taxon>Pseudomonadota</taxon>
        <taxon>Alphaproteobacteria</taxon>
        <taxon>Hyphomicrobiales</taxon>
        <taxon>Rhizobiaceae</taxon>
        <taxon>Rhizobium/Agrobacterium group</taxon>
        <taxon>Pararhizobium</taxon>
    </lineage>
</organism>
<proteinExistence type="predicted"/>